<dbReference type="Pfam" id="PF26576">
    <property type="entry name" value="IBH1_N"/>
    <property type="match status" value="1"/>
</dbReference>
<evidence type="ECO:0000256" key="1">
    <source>
        <dbReference type="ARBA" id="ARBA00004123"/>
    </source>
</evidence>
<dbReference type="PANTHER" id="PTHR33124">
    <property type="entry name" value="TRANSCRIPTION FACTOR IBH1-LIKE 1"/>
    <property type="match status" value="1"/>
</dbReference>
<dbReference type="PANTHER" id="PTHR33124:SF40">
    <property type="entry name" value="TRANSCRIPTION FACTOR IBH1"/>
    <property type="match status" value="1"/>
</dbReference>
<reference evidence="7 8" key="1">
    <citation type="journal article" date="2023" name="G3 (Bethesda)">
        <title>A chromosome-length genome assembly and annotation of blackberry (Rubus argutus, cv. 'Hillquist').</title>
        <authorList>
            <person name="Bruna T."/>
            <person name="Aryal R."/>
            <person name="Dudchenko O."/>
            <person name="Sargent D.J."/>
            <person name="Mead D."/>
            <person name="Buti M."/>
            <person name="Cavallini A."/>
            <person name="Hytonen T."/>
            <person name="Andres J."/>
            <person name="Pham M."/>
            <person name="Weisz D."/>
            <person name="Mascagni F."/>
            <person name="Usai G."/>
            <person name="Natali L."/>
            <person name="Bassil N."/>
            <person name="Fernandez G.E."/>
            <person name="Lomsadze A."/>
            <person name="Armour M."/>
            <person name="Olukolu B."/>
            <person name="Poorten T."/>
            <person name="Britton C."/>
            <person name="Davik J."/>
            <person name="Ashrafi H."/>
            <person name="Aiden E.L."/>
            <person name="Borodovsky M."/>
            <person name="Worthington M."/>
        </authorList>
    </citation>
    <scope>NUCLEOTIDE SEQUENCE [LARGE SCALE GENOMIC DNA]</scope>
    <source>
        <strain evidence="7">PI 553951</strain>
    </source>
</reference>
<accession>A0AAW1Y6W9</accession>
<evidence type="ECO:0000256" key="3">
    <source>
        <dbReference type="ARBA" id="ARBA00023163"/>
    </source>
</evidence>
<dbReference type="SUPFAM" id="SSF47459">
    <property type="entry name" value="HLH, helix-loop-helix DNA-binding domain"/>
    <property type="match status" value="1"/>
</dbReference>
<evidence type="ECO:0000256" key="4">
    <source>
        <dbReference type="ARBA" id="ARBA00023242"/>
    </source>
</evidence>
<dbReference type="Proteomes" id="UP001457282">
    <property type="component" value="Unassembled WGS sequence"/>
</dbReference>
<dbReference type="InterPro" id="IPR044660">
    <property type="entry name" value="IBH1-like"/>
</dbReference>
<keyword evidence="8" id="KW-1185">Reference proteome</keyword>
<keyword evidence="4" id="KW-0539">Nucleus</keyword>
<dbReference type="GO" id="GO:0046983">
    <property type="term" value="F:protein dimerization activity"/>
    <property type="evidence" value="ECO:0007669"/>
    <property type="project" value="InterPro"/>
</dbReference>
<feature type="region of interest" description="Disordered" evidence="5">
    <location>
        <begin position="31"/>
        <end position="52"/>
    </location>
</feature>
<gene>
    <name evidence="7" type="ORF">M0R45_010133</name>
</gene>
<name>A0AAW1Y6W9_RUBAR</name>
<keyword evidence="3" id="KW-0804">Transcription</keyword>
<comment type="subcellular location">
    <subcellularLocation>
        <location evidence="1">Nucleus</location>
    </subcellularLocation>
</comment>
<proteinExistence type="predicted"/>
<dbReference type="EMBL" id="JBEDUW010000002">
    <property type="protein sequence ID" value="KAK9944572.1"/>
    <property type="molecule type" value="Genomic_DNA"/>
</dbReference>
<keyword evidence="2" id="KW-0805">Transcription regulation</keyword>
<feature type="domain" description="IBH1-like N-terminal" evidence="6">
    <location>
        <begin position="13"/>
        <end position="91"/>
    </location>
</feature>
<dbReference type="GO" id="GO:0005634">
    <property type="term" value="C:nucleus"/>
    <property type="evidence" value="ECO:0007669"/>
    <property type="project" value="UniProtKB-SubCell"/>
</dbReference>
<feature type="compositionally biased region" description="Low complexity" evidence="5">
    <location>
        <begin position="33"/>
        <end position="52"/>
    </location>
</feature>
<dbReference type="GO" id="GO:0006355">
    <property type="term" value="P:regulation of DNA-templated transcription"/>
    <property type="evidence" value="ECO:0007669"/>
    <property type="project" value="InterPro"/>
</dbReference>
<protein>
    <recommendedName>
        <fullName evidence="6">IBH1-like N-terminal domain-containing protein</fullName>
    </recommendedName>
</protein>
<evidence type="ECO:0000313" key="8">
    <source>
        <dbReference type="Proteomes" id="UP001457282"/>
    </source>
</evidence>
<dbReference type="InterPro" id="IPR036638">
    <property type="entry name" value="HLH_DNA-bd_sf"/>
</dbReference>
<dbReference type="InterPro" id="IPR059002">
    <property type="entry name" value="IBH1_N"/>
</dbReference>
<dbReference type="AlphaFoldDB" id="A0AAW1Y6W9"/>
<evidence type="ECO:0000256" key="2">
    <source>
        <dbReference type="ARBA" id="ARBA00023015"/>
    </source>
</evidence>
<sequence>MNPQLLSLSPNNSSLKSRFTLGFLRALKRLNMQTSSSPSPPQTVSSSSSSSPREMCRRYLRIRIAADASMASAVGSRRAWSRTLLLKIRNRQFRSCNSSARRISMKKKCSGRKMKKKLKCDKEINELRKFVPGGEAMDACSLLDEAAHYIKCLNTQVKVMTRIADIYSAT</sequence>
<evidence type="ECO:0000259" key="6">
    <source>
        <dbReference type="Pfam" id="PF26576"/>
    </source>
</evidence>
<comment type="caution">
    <text evidence="7">The sequence shown here is derived from an EMBL/GenBank/DDBJ whole genome shotgun (WGS) entry which is preliminary data.</text>
</comment>
<evidence type="ECO:0000256" key="5">
    <source>
        <dbReference type="SAM" id="MobiDB-lite"/>
    </source>
</evidence>
<evidence type="ECO:0000313" key="7">
    <source>
        <dbReference type="EMBL" id="KAK9944572.1"/>
    </source>
</evidence>
<organism evidence="7 8">
    <name type="scientific">Rubus argutus</name>
    <name type="common">Southern blackberry</name>
    <dbReference type="NCBI Taxonomy" id="59490"/>
    <lineage>
        <taxon>Eukaryota</taxon>
        <taxon>Viridiplantae</taxon>
        <taxon>Streptophyta</taxon>
        <taxon>Embryophyta</taxon>
        <taxon>Tracheophyta</taxon>
        <taxon>Spermatophyta</taxon>
        <taxon>Magnoliopsida</taxon>
        <taxon>eudicotyledons</taxon>
        <taxon>Gunneridae</taxon>
        <taxon>Pentapetalae</taxon>
        <taxon>rosids</taxon>
        <taxon>fabids</taxon>
        <taxon>Rosales</taxon>
        <taxon>Rosaceae</taxon>
        <taxon>Rosoideae</taxon>
        <taxon>Rosoideae incertae sedis</taxon>
        <taxon>Rubus</taxon>
    </lineage>
</organism>